<dbReference type="InterPro" id="IPR012674">
    <property type="entry name" value="Calycin"/>
</dbReference>
<feature type="chain" id="PRO_5026925569" description="Lipocalin/cytosolic fatty-acid binding domain-containing protein" evidence="2">
    <location>
        <begin position="31"/>
        <end position="1046"/>
    </location>
</feature>
<feature type="signal peptide" evidence="2">
    <location>
        <begin position="1"/>
        <end position="30"/>
    </location>
</feature>
<evidence type="ECO:0000256" key="1">
    <source>
        <dbReference type="SAM" id="MobiDB-lite"/>
    </source>
</evidence>
<accession>A0A6N4WGQ0</accession>
<dbReference type="PANTHER" id="PTHR10612:SF34">
    <property type="entry name" value="APOLIPOPROTEIN D"/>
    <property type="match status" value="1"/>
</dbReference>
<evidence type="ECO:0000313" key="5">
    <source>
        <dbReference type="Proteomes" id="UP000467249"/>
    </source>
</evidence>
<dbReference type="InterPro" id="IPR000566">
    <property type="entry name" value="Lipocln_cytosolic_FA-bd_dom"/>
</dbReference>
<dbReference type="InterPro" id="IPR006311">
    <property type="entry name" value="TAT_signal"/>
</dbReference>
<dbReference type="SUPFAM" id="SSF50814">
    <property type="entry name" value="Lipocalins"/>
    <property type="match status" value="1"/>
</dbReference>
<protein>
    <recommendedName>
        <fullName evidence="3">Lipocalin/cytosolic fatty-acid binding domain-containing protein</fullName>
    </recommendedName>
</protein>
<dbReference type="Proteomes" id="UP000467249">
    <property type="component" value="Chromosome"/>
</dbReference>
<dbReference type="KEGG" id="many:MANY_49300"/>
<feature type="compositionally biased region" description="Low complexity" evidence="1">
    <location>
        <begin position="117"/>
        <end position="141"/>
    </location>
</feature>
<dbReference type="AlphaFoldDB" id="A0A6N4WGQ0"/>
<keyword evidence="2" id="KW-0732">Signal</keyword>
<organism evidence="4 5">
    <name type="scientific">Mycolicibacterium anyangense</name>
    <dbReference type="NCBI Taxonomy" id="1431246"/>
    <lineage>
        <taxon>Bacteria</taxon>
        <taxon>Bacillati</taxon>
        <taxon>Actinomycetota</taxon>
        <taxon>Actinomycetes</taxon>
        <taxon>Mycobacteriales</taxon>
        <taxon>Mycobacteriaceae</taxon>
        <taxon>Mycolicibacterium</taxon>
    </lineage>
</organism>
<dbReference type="Pfam" id="PF08212">
    <property type="entry name" value="Lipocalin_2"/>
    <property type="match status" value="1"/>
</dbReference>
<evidence type="ECO:0000259" key="3">
    <source>
        <dbReference type="Pfam" id="PF08212"/>
    </source>
</evidence>
<reference evidence="4 5" key="1">
    <citation type="journal article" date="2019" name="Emerg. Microbes Infect.">
        <title>Comprehensive subspecies identification of 175 nontuberculous mycobacteria species based on 7547 genomic profiles.</title>
        <authorList>
            <person name="Matsumoto Y."/>
            <person name="Kinjo T."/>
            <person name="Motooka D."/>
            <person name="Nabeya D."/>
            <person name="Jung N."/>
            <person name="Uechi K."/>
            <person name="Horii T."/>
            <person name="Iida T."/>
            <person name="Fujita J."/>
            <person name="Nakamura S."/>
        </authorList>
    </citation>
    <scope>NUCLEOTIDE SEQUENCE [LARGE SCALE GENOMIC DNA]</scope>
    <source>
        <strain evidence="4 5">JCM 30275</strain>
    </source>
</reference>
<dbReference type="RefSeq" id="WP_163806909.1">
    <property type="nucleotide sequence ID" value="NZ_AP022620.1"/>
</dbReference>
<dbReference type="GO" id="GO:0006950">
    <property type="term" value="P:response to stress"/>
    <property type="evidence" value="ECO:0007669"/>
    <property type="project" value="UniProtKB-ARBA"/>
</dbReference>
<dbReference type="Gene3D" id="2.40.128.20">
    <property type="match status" value="1"/>
</dbReference>
<dbReference type="InterPro" id="IPR047202">
    <property type="entry name" value="Lipocalin_Blc-like_dom"/>
</dbReference>
<evidence type="ECO:0000256" key="2">
    <source>
        <dbReference type="SAM" id="SignalP"/>
    </source>
</evidence>
<proteinExistence type="predicted"/>
<sequence>MAERRVLLGTGAVVVGLGAALLAGSGAAHADGTDDGSGNQQSSSGSSASSGKATGGSKRASKSATGPKSAAANSDRKSPRTSLDSQTTKATTPSTTTPSTPSTTKTGTATEQDTEQSATPAAGVTTTSSTSAAVDTGASAAPQTVPVSVAVGTSRRAAEAAARQAQINQILASAGTITASASSTAAPTSGLLATAMLNLLSGLGVAPRSAAPTEPSAPVTSSAPLLPTDSNGVTGVLVGHSRLELPGAFIGQTVAADWYFPTQADGSVDAQGVIWLQHGFAATNTFYSALAQNLAQQTNSIVVAPTLSSIPITFSGGCLTCEVTQQDAAALLGPDRATLLASATAAGFTGTALPERFVLAGHSAGGGFATAVADDYLEGNDSQYDPNDLVGVVMFDGVSNGSLDGAFATQVSTLAAAGKPIYQIAAPAQSWNLFGATTNVLAATLPGQFIGVVLQGGSHVDSMLGVNPLFDFVLQLVTKAVPAGNTQAVYTLSDGWINDMYSGATPQTPKYGLYAASNQQIIMGPTAAVGLPAAEANQLSFGDYLVKALIDTVGGIFGFHLPAPVNGGNNGLNPNTPVATVGNGVTGVRTGSSVLDIPAGQNGYAAPADWYFPTQADGTVQANGVIWLQHGFLGFKDWYASMAQELAQQTNSIVVVPNIFWFDNPLCPGCYLGGAVMRQAVASMFQDSRSALNISANAAGFQGTLPAKFLLTGHSAGGNFATAVGALITDTPQKDNLMGVVMFDGVSRNPLFTDSLQALYNAGIPDYQIAAPPQSWNAYGVATELMQLFYGPKGLFYGVQIDNGSHTDVIAGNNLFAWLGEIASSIIVRPSPPGGKDAVRTFASGWINDIYAGKGPTDPVYGIYGNPNDGTYVQNQPIVMGQAGATTLPAPPPVNVTEYANGQPWYEQGSVKLPFAWGLVNTTAVYTLNSDGTVKVQNSGNYFGPNGPLSQITGTAVSVNPAFNTRLDVGFFGSTPSSAEPGNYWILDYDPNYQWVIVSDPTSFSGYILTRDKTISDTQYDTLVTRARQLGVWGPITRTQQYPTTL</sequence>
<dbReference type="PANTHER" id="PTHR10612">
    <property type="entry name" value="APOLIPOPROTEIN D"/>
    <property type="match status" value="1"/>
</dbReference>
<name>A0A6N4WGQ0_9MYCO</name>
<feature type="region of interest" description="Disordered" evidence="1">
    <location>
        <begin position="25"/>
        <end position="141"/>
    </location>
</feature>
<keyword evidence="5" id="KW-1185">Reference proteome</keyword>
<dbReference type="CDD" id="cd19438">
    <property type="entry name" value="lipocalin_Blc-like"/>
    <property type="match status" value="1"/>
</dbReference>
<dbReference type="SUPFAM" id="SSF53474">
    <property type="entry name" value="alpha/beta-Hydrolases"/>
    <property type="match status" value="2"/>
</dbReference>
<dbReference type="InterPro" id="IPR029058">
    <property type="entry name" value="AB_hydrolase_fold"/>
</dbReference>
<feature type="compositionally biased region" description="Low complexity" evidence="1">
    <location>
        <begin position="87"/>
        <end position="110"/>
    </location>
</feature>
<evidence type="ECO:0000313" key="4">
    <source>
        <dbReference type="EMBL" id="BBZ79593.1"/>
    </source>
</evidence>
<feature type="domain" description="Lipocalin/cytosolic fatty-acid binding" evidence="3">
    <location>
        <begin position="905"/>
        <end position="1033"/>
    </location>
</feature>
<dbReference type="PROSITE" id="PS51318">
    <property type="entry name" value="TAT"/>
    <property type="match status" value="1"/>
</dbReference>
<feature type="compositionally biased region" description="Low complexity" evidence="1">
    <location>
        <begin position="25"/>
        <end position="58"/>
    </location>
</feature>
<dbReference type="EMBL" id="AP022620">
    <property type="protein sequence ID" value="BBZ79593.1"/>
    <property type="molecule type" value="Genomic_DNA"/>
</dbReference>
<gene>
    <name evidence="4" type="ORF">MANY_49300</name>
</gene>
<dbReference type="Gene3D" id="3.40.50.1820">
    <property type="entry name" value="alpha/beta hydrolase"/>
    <property type="match status" value="2"/>
</dbReference>